<name>A0A5U1N571_SALER</name>
<protein>
    <submittedName>
        <fullName evidence="3">DUF262 domain-containing protein</fullName>
    </submittedName>
</protein>
<dbReference type="PANTHER" id="PTHR39639:SF1">
    <property type="entry name" value="DUF262 DOMAIN-CONTAINING PROTEIN"/>
    <property type="match status" value="1"/>
</dbReference>
<feature type="domain" description="GmrSD restriction endonucleases N-terminal" evidence="1">
    <location>
        <begin position="20"/>
        <end position="168"/>
    </location>
</feature>
<sequence length="589" mass="67088">MAELASQPTSIQSIYNWFIENKLFVNRRYQRKLVWTLIEKQKLVDSILKKYPVPAILIAEREGTPGTYEIIDGLQRLHAIMSFIETSYATLDDKIFNLQFFPTAQTRADEGVFEPRVQDEMISQRDVGTFLDYPLALSVMRNATENEINDVFDRINSYGHRLSDQERRQSGVENGFSTMVRNISCSIRGDVSNDILPLRDMPSISIDLPLTRHGYLVQADDVFWVKHGVLRSTDLRDSMDEQCIADIAACVILGFPIERSKVALDRIYDQERPEYTQINSALEVYGDDKFTEEFKYCLDEIIKVCEFGQFTKLRELIFPDANNNAYPSVFSILFLSFYELIVGDNKKVTNYSELKGRMNNIVERINIGRRAGSADERRANIDAVKGVIGVSFVVSDEPLPIYENHTGMDIENYIRRSEVELSTYELKQGMLNLNDQRTLNQDVVQRVINTICAIANNGKGTLGKIIIGVADDDRDAERVRLLDRIEPKRVGMKNVVGVSREARALGISNEEYLTRWVNAIRNSELTEPLKSHVLSKIDYNDFYGLGVIVITIPPQQNISAVGQDIFWREADNTELAQGLQIATIAARFN</sequence>
<accession>A0A5U1N571</accession>
<dbReference type="EMBL" id="AAGJNX010000002">
    <property type="protein sequence ID" value="EBO7629116.1"/>
    <property type="molecule type" value="Genomic_DNA"/>
</dbReference>
<comment type="caution">
    <text evidence="3">The sequence shown here is derived from an EMBL/GenBank/DDBJ whole genome shotgun (WGS) entry which is preliminary data.</text>
</comment>
<evidence type="ECO:0000259" key="1">
    <source>
        <dbReference type="Pfam" id="PF03235"/>
    </source>
</evidence>
<dbReference type="Gene3D" id="3.30.950.30">
    <property type="entry name" value="Schlafen, AAA domain"/>
    <property type="match status" value="1"/>
</dbReference>
<feature type="domain" description="Schlafen AlbA-2" evidence="2">
    <location>
        <begin position="421"/>
        <end position="574"/>
    </location>
</feature>
<organism evidence="3">
    <name type="scientific">Salmonella enterica</name>
    <name type="common">Salmonella choleraesuis</name>
    <dbReference type="NCBI Taxonomy" id="28901"/>
    <lineage>
        <taxon>Bacteria</taxon>
        <taxon>Pseudomonadati</taxon>
        <taxon>Pseudomonadota</taxon>
        <taxon>Gammaproteobacteria</taxon>
        <taxon>Enterobacterales</taxon>
        <taxon>Enterobacteriaceae</taxon>
        <taxon>Salmonella</taxon>
    </lineage>
</organism>
<dbReference type="InterPro" id="IPR038461">
    <property type="entry name" value="Schlafen_AlbA_2_dom_sf"/>
</dbReference>
<reference evidence="3" key="1">
    <citation type="submission" date="2018-08" db="EMBL/GenBank/DDBJ databases">
        <authorList>
            <consortium name="PulseNet: The National Subtyping Network for Foodborne Disease Surveillance"/>
            <person name="Tarr C.L."/>
            <person name="Trees E."/>
            <person name="Katz L.S."/>
            <person name="Carleton-Romer H.A."/>
            <person name="Stroika S."/>
            <person name="Kucerova Z."/>
            <person name="Roache K.F."/>
            <person name="Sabol A.L."/>
            <person name="Besser J."/>
            <person name="Gerner-Smidt P."/>
        </authorList>
    </citation>
    <scope>NUCLEOTIDE SEQUENCE</scope>
    <source>
        <strain evidence="3">PNUSAS050389</strain>
    </source>
</reference>
<dbReference type="InterPro" id="IPR007421">
    <property type="entry name" value="Schlafen_AlbA_2_dom"/>
</dbReference>
<dbReference type="InterPro" id="IPR004919">
    <property type="entry name" value="GmrSD_N"/>
</dbReference>
<dbReference type="Pfam" id="PF04326">
    <property type="entry name" value="SLFN_AlbA_2"/>
    <property type="match status" value="1"/>
</dbReference>
<dbReference type="AlphaFoldDB" id="A0A5U1N571"/>
<evidence type="ECO:0000313" key="3">
    <source>
        <dbReference type="EMBL" id="EBO7629116.1"/>
    </source>
</evidence>
<dbReference type="PANTHER" id="PTHR39639">
    <property type="entry name" value="CHROMOSOME 16, WHOLE GENOME SHOTGUN SEQUENCE"/>
    <property type="match status" value="1"/>
</dbReference>
<proteinExistence type="predicted"/>
<gene>
    <name evidence="3" type="ORF">D1V22_11565</name>
</gene>
<dbReference type="Pfam" id="PF03235">
    <property type="entry name" value="GmrSD_N"/>
    <property type="match status" value="1"/>
</dbReference>
<evidence type="ECO:0000259" key="2">
    <source>
        <dbReference type="Pfam" id="PF04326"/>
    </source>
</evidence>